<reference evidence="1 2" key="1">
    <citation type="submission" date="2016-04" db="EMBL/GenBank/DDBJ databases">
        <title>A degradative enzymes factory behind the ericoid mycorrhizal symbiosis.</title>
        <authorList>
            <consortium name="DOE Joint Genome Institute"/>
            <person name="Martino E."/>
            <person name="Morin E."/>
            <person name="Grelet G."/>
            <person name="Kuo A."/>
            <person name="Kohler A."/>
            <person name="Daghino S."/>
            <person name="Barry K."/>
            <person name="Choi C."/>
            <person name="Cichocki N."/>
            <person name="Clum A."/>
            <person name="Copeland A."/>
            <person name="Hainaut M."/>
            <person name="Haridas S."/>
            <person name="Labutti K."/>
            <person name="Lindquist E."/>
            <person name="Lipzen A."/>
            <person name="Khouja H.-R."/>
            <person name="Murat C."/>
            <person name="Ohm R."/>
            <person name="Olson A."/>
            <person name="Spatafora J."/>
            <person name="Veneault-Fourrey C."/>
            <person name="Henrissat B."/>
            <person name="Grigoriev I."/>
            <person name="Martin F."/>
            <person name="Perotto S."/>
        </authorList>
    </citation>
    <scope>NUCLEOTIDE SEQUENCE [LARGE SCALE GENOMIC DNA]</scope>
    <source>
        <strain evidence="1 2">F</strain>
    </source>
</reference>
<protein>
    <submittedName>
        <fullName evidence="1">Uncharacterized protein</fullName>
    </submittedName>
</protein>
<name>A0A2J6RV82_HYAVF</name>
<accession>A0A2J6RV82</accession>
<keyword evidence="2" id="KW-1185">Reference proteome</keyword>
<dbReference type="EMBL" id="KZ613943">
    <property type="protein sequence ID" value="PMD42373.1"/>
    <property type="molecule type" value="Genomic_DNA"/>
</dbReference>
<evidence type="ECO:0000313" key="2">
    <source>
        <dbReference type="Proteomes" id="UP000235786"/>
    </source>
</evidence>
<sequence>MLLNWGFSYPLAKLVSMSSIAPGVLLIFRPFRWDIPRSQHRPLLPAIMRSMDFSGADEHDVCKVPIWDESSAWTPSPVTVASVSSTFRGQTVTKGEMSRVHNRLFRAQSYDEAFHQSLARSVSKCCSVR</sequence>
<dbReference type="AlphaFoldDB" id="A0A2J6RV82"/>
<organism evidence="1 2">
    <name type="scientific">Hyaloscypha variabilis (strain UAMH 11265 / GT02V1 / F)</name>
    <name type="common">Meliniomyces variabilis</name>
    <dbReference type="NCBI Taxonomy" id="1149755"/>
    <lineage>
        <taxon>Eukaryota</taxon>
        <taxon>Fungi</taxon>
        <taxon>Dikarya</taxon>
        <taxon>Ascomycota</taxon>
        <taxon>Pezizomycotina</taxon>
        <taxon>Leotiomycetes</taxon>
        <taxon>Helotiales</taxon>
        <taxon>Hyaloscyphaceae</taxon>
        <taxon>Hyaloscypha</taxon>
        <taxon>Hyaloscypha variabilis</taxon>
    </lineage>
</organism>
<gene>
    <name evidence="1" type="ORF">L207DRAFT_310203</name>
</gene>
<proteinExistence type="predicted"/>
<dbReference type="Proteomes" id="UP000235786">
    <property type="component" value="Unassembled WGS sequence"/>
</dbReference>
<evidence type="ECO:0000313" key="1">
    <source>
        <dbReference type="EMBL" id="PMD42373.1"/>
    </source>
</evidence>